<organism evidence="3">
    <name type="scientific">Nippostrongylus brasiliensis</name>
    <name type="common">Rat hookworm</name>
    <dbReference type="NCBI Taxonomy" id="27835"/>
    <lineage>
        <taxon>Eukaryota</taxon>
        <taxon>Metazoa</taxon>
        <taxon>Ecdysozoa</taxon>
        <taxon>Nematoda</taxon>
        <taxon>Chromadorea</taxon>
        <taxon>Rhabditida</taxon>
        <taxon>Rhabditina</taxon>
        <taxon>Rhabditomorpha</taxon>
        <taxon>Strongyloidea</taxon>
        <taxon>Heligmosomidae</taxon>
        <taxon>Nippostrongylus</taxon>
    </lineage>
</organism>
<dbReference type="WBParaSite" id="NBR_0000483301-mRNA-1">
    <property type="protein sequence ID" value="NBR_0000483301-mRNA-1"/>
    <property type="gene ID" value="NBR_0000483301"/>
</dbReference>
<keyword evidence="2" id="KW-1185">Reference proteome</keyword>
<evidence type="ECO:0000313" key="2">
    <source>
        <dbReference type="Proteomes" id="UP000271162"/>
    </source>
</evidence>
<protein>
    <submittedName>
        <fullName evidence="1 3">Uncharacterized protein</fullName>
    </submittedName>
</protein>
<dbReference type="AlphaFoldDB" id="A0A0N4XQN1"/>
<gene>
    <name evidence="1" type="ORF">NBR_LOCUS4832</name>
</gene>
<evidence type="ECO:0000313" key="1">
    <source>
        <dbReference type="EMBL" id="VDL68421.1"/>
    </source>
</evidence>
<accession>A0A0N4XQN1</accession>
<dbReference type="Proteomes" id="UP000271162">
    <property type="component" value="Unassembled WGS sequence"/>
</dbReference>
<sequence length="59" mass="6340">MVNRSIPPTPITSTSPLERNFCQDRAVMSGYVDFASGVGMVHSSSHILPVTVMSSMESP</sequence>
<proteinExistence type="predicted"/>
<evidence type="ECO:0000313" key="3">
    <source>
        <dbReference type="WBParaSite" id="NBR_0000483301-mRNA-1"/>
    </source>
</evidence>
<reference evidence="1 2" key="2">
    <citation type="submission" date="2018-11" db="EMBL/GenBank/DDBJ databases">
        <authorList>
            <consortium name="Pathogen Informatics"/>
        </authorList>
    </citation>
    <scope>NUCLEOTIDE SEQUENCE [LARGE SCALE GENOMIC DNA]</scope>
</reference>
<reference evidence="3" key="1">
    <citation type="submission" date="2017-02" db="UniProtKB">
        <authorList>
            <consortium name="WormBaseParasite"/>
        </authorList>
    </citation>
    <scope>IDENTIFICATION</scope>
</reference>
<name>A0A0N4XQN1_NIPBR</name>
<dbReference type="EMBL" id="UYSL01009930">
    <property type="protein sequence ID" value="VDL68421.1"/>
    <property type="molecule type" value="Genomic_DNA"/>
</dbReference>